<organism evidence="2 3">
    <name type="scientific">Suilimivivens aceti</name>
    <dbReference type="NCBI Taxonomy" id="2981774"/>
    <lineage>
        <taxon>Bacteria</taxon>
        <taxon>Bacillati</taxon>
        <taxon>Bacillota</taxon>
        <taxon>Clostridia</taxon>
        <taxon>Lachnospirales</taxon>
        <taxon>Lachnospiraceae</taxon>
        <taxon>Suilimivivens</taxon>
    </lineage>
</organism>
<protein>
    <submittedName>
        <fullName evidence="2">Uncharacterized protein</fullName>
    </submittedName>
</protein>
<evidence type="ECO:0000256" key="1">
    <source>
        <dbReference type="SAM" id="MobiDB-lite"/>
    </source>
</evidence>
<reference evidence="2 3" key="1">
    <citation type="journal article" date="2021" name="ISME Commun">
        <title>Automated analysis of genomic sequences facilitates high-throughput and comprehensive description of bacteria.</title>
        <authorList>
            <person name="Hitch T.C.A."/>
        </authorList>
    </citation>
    <scope>NUCLEOTIDE SEQUENCE [LARGE SCALE GENOMIC DNA]</scope>
    <source>
        <strain evidence="2 3">Sanger_18</strain>
    </source>
</reference>
<dbReference type="EMBL" id="JAOQKJ010000006">
    <property type="protein sequence ID" value="MCU6744497.1"/>
    <property type="molecule type" value="Genomic_DNA"/>
</dbReference>
<name>A0ABT2T2K6_9FIRM</name>
<proteinExistence type="predicted"/>
<dbReference type="Proteomes" id="UP001652432">
    <property type="component" value="Unassembled WGS sequence"/>
</dbReference>
<comment type="caution">
    <text evidence="2">The sequence shown here is derived from an EMBL/GenBank/DDBJ whole genome shotgun (WGS) entry which is preliminary data.</text>
</comment>
<keyword evidence="3" id="KW-1185">Reference proteome</keyword>
<evidence type="ECO:0000313" key="2">
    <source>
        <dbReference type="EMBL" id="MCU6744497.1"/>
    </source>
</evidence>
<gene>
    <name evidence="2" type="ORF">OCV77_08310</name>
</gene>
<feature type="compositionally biased region" description="Basic and acidic residues" evidence="1">
    <location>
        <begin position="40"/>
        <end position="69"/>
    </location>
</feature>
<accession>A0ABT2T2K6</accession>
<sequence length="69" mass="8105">MPRRERERREKAEKVRAGGAWKRKTGLDAPLGAEKKRKSGKSESRRGMREKNRLGCPARSREEEKKREK</sequence>
<feature type="compositionally biased region" description="Basic and acidic residues" evidence="1">
    <location>
        <begin position="1"/>
        <end position="16"/>
    </location>
</feature>
<evidence type="ECO:0000313" key="3">
    <source>
        <dbReference type="Proteomes" id="UP001652432"/>
    </source>
</evidence>
<feature type="region of interest" description="Disordered" evidence="1">
    <location>
        <begin position="1"/>
        <end position="69"/>
    </location>
</feature>